<reference evidence="8 9" key="1">
    <citation type="submission" date="2020-10" db="EMBL/GenBank/DDBJ databases">
        <title>Complete genome sequence of Corynebacterium massiliense DSM 45435, type strain of Corynebacterium massiliense.</title>
        <authorList>
            <person name="Busche T."/>
            <person name="Kalinowski J."/>
            <person name="Ruckert C."/>
        </authorList>
    </citation>
    <scope>NUCLEOTIDE SEQUENCE [LARGE SCALE GENOMIC DNA]</scope>
    <source>
        <strain evidence="8 9">DSM 45435</strain>
    </source>
</reference>
<keyword evidence="9" id="KW-1185">Reference proteome</keyword>
<protein>
    <recommendedName>
        <fullName evidence="2 7">Carbonic anhydrase</fullName>
        <ecNumber evidence="2 7">4.2.1.1</ecNumber>
    </recommendedName>
    <alternativeName>
        <fullName evidence="7">Carbonate dehydratase</fullName>
    </alternativeName>
</protein>
<dbReference type="InterPro" id="IPR001765">
    <property type="entry name" value="Carbonic_anhydrase"/>
</dbReference>
<dbReference type="InterPro" id="IPR015892">
    <property type="entry name" value="Carbonic_anhydrase_CS"/>
</dbReference>
<organism evidence="8 9">
    <name type="scientific">Corynebacterium massiliense DSM 45435</name>
    <dbReference type="NCBI Taxonomy" id="1121364"/>
    <lineage>
        <taxon>Bacteria</taxon>
        <taxon>Bacillati</taxon>
        <taxon>Actinomycetota</taxon>
        <taxon>Actinomycetes</taxon>
        <taxon>Mycobacteriales</taxon>
        <taxon>Corynebacteriaceae</taxon>
        <taxon>Corynebacterium</taxon>
    </lineage>
</organism>
<evidence type="ECO:0000256" key="2">
    <source>
        <dbReference type="ARBA" id="ARBA00012925"/>
    </source>
</evidence>
<dbReference type="RefSeq" id="WP_022863099.1">
    <property type="nucleotide sequence ID" value="NZ_ATVG01000006.1"/>
</dbReference>
<gene>
    <name evidence="8" type="primary">mtcA2</name>
    <name evidence="8" type="ORF">CMASS_08910</name>
</gene>
<dbReference type="Proteomes" id="UP001220064">
    <property type="component" value="Chromosome"/>
</dbReference>
<sequence length="208" mass="22423">MPLSHTPQEPQKVWEALLAGNKRFVHELSERPNTDSKRRYGLRSGQDPRVVVLSCSDSRAPVELVFDIGLGDAFVIRTAGHIVDTSVLASLEYAIENLGVNLVVVMGHQSCGAIGATAGVIDDGATIPVGFQRAIVEKISLAAQAVHAQGSTSTAEYEREHTRQTVDRLLANVHALQHKVDEGSIGVVGARYLLDDGRIEPVVYHGVE</sequence>
<dbReference type="PANTHER" id="PTHR11002:SF79">
    <property type="entry name" value="CARBONIC ANHYDRASE 2"/>
    <property type="match status" value="1"/>
</dbReference>
<evidence type="ECO:0000256" key="3">
    <source>
        <dbReference type="ARBA" id="ARBA00022833"/>
    </source>
</evidence>
<dbReference type="SMART" id="SM00947">
    <property type="entry name" value="Pro_CA"/>
    <property type="match status" value="1"/>
</dbReference>
<comment type="function">
    <text evidence="5">Catalyzes the reversible hydration of carbon dioxide to form bicarbonate.</text>
</comment>
<dbReference type="Gene3D" id="3.40.1050.10">
    <property type="entry name" value="Carbonic anhydrase"/>
    <property type="match status" value="1"/>
</dbReference>
<dbReference type="PANTHER" id="PTHR11002">
    <property type="entry name" value="CARBONIC ANHYDRASE"/>
    <property type="match status" value="1"/>
</dbReference>
<name>A0ABY7UAZ0_9CORY</name>
<evidence type="ECO:0000256" key="1">
    <source>
        <dbReference type="ARBA" id="ARBA00006217"/>
    </source>
</evidence>
<keyword evidence="3 7" id="KW-0862">Zinc</keyword>
<evidence type="ECO:0000256" key="6">
    <source>
        <dbReference type="ARBA" id="ARBA00048348"/>
    </source>
</evidence>
<comment type="function">
    <text evidence="7">Reversible hydration of carbon dioxide.</text>
</comment>
<dbReference type="CDD" id="cd03378">
    <property type="entry name" value="beta_CA_cladeC"/>
    <property type="match status" value="1"/>
</dbReference>
<dbReference type="Pfam" id="PF00484">
    <property type="entry name" value="Pro_CA"/>
    <property type="match status" value="1"/>
</dbReference>
<dbReference type="EC" id="4.2.1.1" evidence="2 7"/>
<accession>A0ABY7UAZ0</accession>
<dbReference type="SUPFAM" id="SSF53056">
    <property type="entry name" value="beta-carbonic anhydrase, cab"/>
    <property type="match status" value="1"/>
</dbReference>
<dbReference type="PROSITE" id="PS00705">
    <property type="entry name" value="PROK_CO2_ANHYDRASE_2"/>
    <property type="match status" value="1"/>
</dbReference>
<comment type="similarity">
    <text evidence="1 7">Belongs to the beta-class carbonic anhydrase family.</text>
</comment>
<evidence type="ECO:0000256" key="5">
    <source>
        <dbReference type="ARBA" id="ARBA00024993"/>
    </source>
</evidence>
<proteinExistence type="inferred from homology"/>
<dbReference type="GO" id="GO:0004089">
    <property type="term" value="F:carbonate dehydratase activity"/>
    <property type="evidence" value="ECO:0007669"/>
    <property type="project" value="UniProtKB-EC"/>
</dbReference>
<keyword evidence="4 7" id="KW-0456">Lyase</keyword>
<evidence type="ECO:0000313" key="8">
    <source>
        <dbReference type="EMBL" id="WCZ33195.1"/>
    </source>
</evidence>
<evidence type="ECO:0000256" key="4">
    <source>
        <dbReference type="ARBA" id="ARBA00023239"/>
    </source>
</evidence>
<dbReference type="EMBL" id="CP063189">
    <property type="protein sequence ID" value="WCZ33195.1"/>
    <property type="molecule type" value="Genomic_DNA"/>
</dbReference>
<dbReference type="InterPro" id="IPR036874">
    <property type="entry name" value="Carbonic_anhydrase_sf"/>
</dbReference>
<comment type="catalytic activity">
    <reaction evidence="6 7">
        <text>hydrogencarbonate + H(+) = CO2 + H2O</text>
        <dbReference type="Rhea" id="RHEA:10748"/>
        <dbReference type="ChEBI" id="CHEBI:15377"/>
        <dbReference type="ChEBI" id="CHEBI:15378"/>
        <dbReference type="ChEBI" id="CHEBI:16526"/>
        <dbReference type="ChEBI" id="CHEBI:17544"/>
        <dbReference type="EC" id="4.2.1.1"/>
    </reaction>
</comment>
<evidence type="ECO:0000313" key="9">
    <source>
        <dbReference type="Proteomes" id="UP001220064"/>
    </source>
</evidence>
<evidence type="ECO:0000256" key="7">
    <source>
        <dbReference type="RuleBase" id="RU003956"/>
    </source>
</evidence>